<keyword evidence="2" id="KW-0614">Plasmid</keyword>
<keyword evidence="1" id="KW-0472">Membrane</keyword>
<dbReference type="EMBL" id="AP019410">
    <property type="protein sequence ID" value="BBI40623.1"/>
    <property type="molecule type" value="Genomic_DNA"/>
</dbReference>
<accession>A0A455TZ25</accession>
<geneLocation type="plasmid" evidence="2">
    <name>pSMVRE20S</name>
</geneLocation>
<dbReference type="AlphaFoldDB" id="A0A455TZ25"/>
<evidence type="ECO:0000256" key="1">
    <source>
        <dbReference type="SAM" id="Phobius"/>
    </source>
</evidence>
<sequence length="182" mass="19983">MDISINKQSRFICLTMAIIMVLSIFLSAGTSVYANQITPTKHLTIEKVNEAVGESVYYSEESQQFFIDEVSAKYGGLSDSQISNLKEWIGFLNESPERIKQSLEYAGVTQTTRTKRGIPVPLIKALIHLGKGALVAVGGWIANYGLGGACQKFGDRYKPFRDFCAANGHRVPNDSGGGRPFR</sequence>
<evidence type="ECO:0000313" key="2">
    <source>
        <dbReference type="EMBL" id="BBI40623.1"/>
    </source>
</evidence>
<organism evidence="2">
    <name type="scientific">Enterococcus faecium</name>
    <name type="common">Streptococcus faecium</name>
    <dbReference type="NCBI Taxonomy" id="1352"/>
    <lineage>
        <taxon>Bacteria</taxon>
        <taxon>Bacillati</taxon>
        <taxon>Bacillota</taxon>
        <taxon>Bacilli</taxon>
        <taxon>Lactobacillales</taxon>
        <taxon>Enterococcaceae</taxon>
        <taxon>Enterococcus</taxon>
    </lineage>
</organism>
<name>A0A455TZ25_ENTFC</name>
<keyword evidence="1" id="KW-0812">Transmembrane</keyword>
<keyword evidence="1" id="KW-1133">Transmembrane helix</keyword>
<dbReference type="RefSeq" id="WP_010724497.1">
    <property type="nucleotide sequence ID" value="NZ_AP019410.1"/>
</dbReference>
<feature type="transmembrane region" description="Helical" evidence="1">
    <location>
        <begin position="12"/>
        <end position="34"/>
    </location>
</feature>
<protein>
    <submittedName>
        <fullName evidence="2">Uncharacterized protein</fullName>
    </submittedName>
</protein>
<gene>
    <name evidence="2" type="ORF">SMVRE20_03009</name>
</gene>
<proteinExistence type="predicted"/>
<reference evidence="2" key="1">
    <citation type="submission" date="2019-02" db="EMBL/GenBank/DDBJ databases">
        <title>Complete Genome Sequence of vanD5-typed vancomycin-resistant Enterococcus faecium in Sapporo, Japan.</title>
        <authorList>
            <person name="Sato T."/>
            <person name="Wada T."/>
            <person name="Shinagawa M."/>
            <person name="Fukushima Y."/>
            <person name="Nakajima C."/>
            <person name="Suzuki Y."/>
            <person name="Takahashi S."/>
            <person name="Yokota S."/>
        </authorList>
    </citation>
    <scope>NUCLEOTIDE SEQUENCE</scope>
    <source>
        <strain evidence="2">SMVRE20</strain>
        <plasmid evidence="2">pSMVRE20S</plasmid>
    </source>
</reference>